<comment type="caution">
    <text evidence="1">The sequence shown here is derived from an EMBL/GenBank/DDBJ whole genome shotgun (WGS) entry which is preliminary data.</text>
</comment>
<evidence type="ECO:0000313" key="2">
    <source>
        <dbReference type="Proteomes" id="UP000001603"/>
    </source>
</evidence>
<dbReference type="AlphaFoldDB" id="Q1ZPC6"/>
<dbReference type="Proteomes" id="UP000001603">
    <property type="component" value="Unassembled WGS sequence"/>
</dbReference>
<proteinExistence type="predicted"/>
<dbReference type="EMBL" id="AAOJ01000004">
    <property type="protein sequence ID" value="EAS64034.1"/>
    <property type="molecule type" value="Genomic_DNA"/>
</dbReference>
<name>Q1ZPC6_PHOAS</name>
<dbReference type="HOGENOM" id="CLU_3375165_0_0_6"/>
<gene>
    <name evidence="1" type="ORF">VAS14_17311</name>
</gene>
<accession>Q1ZPC6</accession>
<sequence length="34" mass="3830">MKGKRGKDDGEKIKKGAKRLLLIILAFNCTLKLE</sequence>
<protein>
    <submittedName>
        <fullName evidence="1">Uncharacterized protein</fullName>
    </submittedName>
</protein>
<reference evidence="1 2" key="1">
    <citation type="journal article" date="2009" name="Proc. Natl. Acad. Sci. U.S.A.">
        <title>The genomic basis of trophic strategy in marine bacteria.</title>
        <authorList>
            <person name="Lauro F.M."/>
            <person name="McDougald D."/>
            <person name="Thomas T."/>
            <person name="Williams T.J."/>
            <person name="Egan S."/>
            <person name="Rice S."/>
            <person name="DeMaere M.Z."/>
            <person name="Ting L."/>
            <person name="Ertan H."/>
            <person name="Johnson J."/>
            <person name="Ferriera S."/>
            <person name="Lapidus A."/>
            <person name="Anderson I."/>
            <person name="Kyrpides N."/>
            <person name="Munk A.C."/>
            <person name="Detter C."/>
            <person name="Han C.S."/>
            <person name="Brown M.V."/>
            <person name="Robb F.T."/>
            <person name="Kjelleberg S."/>
            <person name="Cavicchioli R."/>
        </authorList>
    </citation>
    <scope>NUCLEOTIDE SEQUENCE [LARGE SCALE GENOMIC DNA]</scope>
    <source>
        <strain evidence="1 2">S14</strain>
    </source>
</reference>
<organism evidence="1 2">
    <name type="scientific">Photobacterium angustum (strain S14 / CCUG 15956)</name>
    <name type="common">Vibrio sp. (strain S14 / CCUG 15956)</name>
    <dbReference type="NCBI Taxonomy" id="314292"/>
    <lineage>
        <taxon>Bacteria</taxon>
        <taxon>Pseudomonadati</taxon>
        <taxon>Pseudomonadota</taxon>
        <taxon>Gammaproteobacteria</taxon>
        <taxon>Vibrionales</taxon>
        <taxon>Vibrionaceae</taxon>
        <taxon>Photobacterium</taxon>
    </lineage>
</organism>
<evidence type="ECO:0000313" key="1">
    <source>
        <dbReference type="EMBL" id="EAS64034.1"/>
    </source>
</evidence>